<evidence type="ECO:0000313" key="1">
    <source>
        <dbReference type="EMBL" id="GAA1712311.1"/>
    </source>
</evidence>
<dbReference type="RefSeq" id="WP_344314577.1">
    <property type="nucleotide sequence ID" value="NZ_BAAANY010000038.1"/>
</dbReference>
<proteinExistence type="predicted"/>
<evidence type="ECO:0000313" key="2">
    <source>
        <dbReference type="Proteomes" id="UP001500618"/>
    </source>
</evidence>
<keyword evidence="2" id="KW-1185">Reference proteome</keyword>
<dbReference type="Proteomes" id="UP001500618">
    <property type="component" value="Unassembled WGS sequence"/>
</dbReference>
<protein>
    <submittedName>
        <fullName evidence="1">Uncharacterized protein</fullName>
    </submittedName>
</protein>
<name>A0ABN2IVD8_9ACTN</name>
<sequence>MAISSSDLLYKTSTTAGSAGNTNTQTVAGSSLGKYVSTSSITTATLNNLFPDVTGDENSASNVDYQCMFIHNNHATLTLTSPKAWQSAETSGGVDCAIGLDPAGVTAKGSSSAQAATIANKNTAPSGVTFSGPTTKSGGLSIADIPAGSVAAIWVRRTASNQAALDNDSVTVRVEGDTSA</sequence>
<dbReference type="EMBL" id="BAAANY010000038">
    <property type="protein sequence ID" value="GAA1712311.1"/>
    <property type="molecule type" value="Genomic_DNA"/>
</dbReference>
<gene>
    <name evidence="1" type="ORF">GCM10009765_71780</name>
</gene>
<accession>A0ABN2IVD8</accession>
<reference evidence="1 2" key="1">
    <citation type="journal article" date="2019" name="Int. J. Syst. Evol. Microbiol.">
        <title>The Global Catalogue of Microorganisms (GCM) 10K type strain sequencing project: providing services to taxonomists for standard genome sequencing and annotation.</title>
        <authorList>
            <consortium name="The Broad Institute Genomics Platform"/>
            <consortium name="The Broad Institute Genome Sequencing Center for Infectious Disease"/>
            <person name="Wu L."/>
            <person name="Ma J."/>
        </authorList>
    </citation>
    <scope>NUCLEOTIDE SEQUENCE [LARGE SCALE GENOMIC DNA]</scope>
    <source>
        <strain evidence="1 2">JCM 14718</strain>
    </source>
</reference>
<organism evidence="1 2">
    <name type="scientific">Fodinicola feengrottensis</name>
    <dbReference type="NCBI Taxonomy" id="435914"/>
    <lineage>
        <taxon>Bacteria</taxon>
        <taxon>Bacillati</taxon>
        <taxon>Actinomycetota</taxon>
        <taxon>Actinomycetes</taxon>
        <taxon>Mycobacteriales</taxon>
        <taxon>Fodinicola</taxon>
    </lineage>
</organism>
<comment type="caution">
    <text evidence="1">The sequence shown here is derived from an EMBL/GenBank/DDBJ whole genome shotgun (WGS) entry which is preliminary data.</text>
</comment>